<name>A0A1I7ZJR6_9BILA</name>
<accession>A0A1I7ZJR6</accession>
<proteinExistence type="predicted"/>
<organism evidence="1 2">
    <name type="scientific">Steinernema glaseri</name>
    <dbReference type="NCBI Taxonomy" id="37863"/>
    <lineage>
        <taxon>Eukaryota</taxon>
        <taxon>Metazoa</taxon>
        <taxon>Ecdysozoa</taxon>
        <taxon>Nematoda</taxon>
        <taxon>Chromadorea</taxon>
        <taxon>Rhabditida</taxon>
        <taxon>Tylenchina</taxon>
        <taxon>Panagrolaimomorpha</taxon>
        <taxon>Strongyloidoidea</taxon>
        <taxon>Steinernematidae</taxon>
        <taxon>Steinernema</taxon>
    </lineage>
</organism>
<protein>
    <submittedName>
        <fullName evidence="2">Uncharacterized protein</fullName>
    </submittedName>
</protein>
<evidence type="ECO:0000313" key="2">
    <source>
        <dbReference type="WBParaSite" id="L893_g26988.t1"/>
    </source>
</evidence>
<dbReference type="WBParaSite" id="L893_g26988.t1">
    <property type="protein sequence ID" value="L893_g26988.t1"/>
    <property type="gene ID" value="L893_g26988"/>
</dbReference>
<sequence length="102" mass="10703">MGGADARHDKGMERSAFLELYGHVLALCTAENISLEEILHEFVEVGAEDSTNHVGTVKVFLEVQSVISSYPASLQALALRVVHAKAVRGAAAVAVETLAGSA</sequence>
<evidence type="ECO:0000313" key="1">
    <source>
        <dbReference type="Proteomes" id="UP000095287"/>
    </source>
</evidence>
<dbReference type="AlphaFoldDB" id="A0A1I7ZJR6"/>
<keyword evidence="1" id="KW-1185">Reference proteome</keyword>
<dbReference type="Proteomes" id="UP000095287">
    <property type="component" value="Unplaced"/>
</dbReference>
<reference evidence="2" key="1">
    <citation type="submission" date="2016-11" db="UniProtKB">
        <authorList>
            <consortium name="WormBaseParasite"/>
        </authorList>
    </citation>
    <scope>IDENTIFICATION</scope>
</reference>